<dbReference type="EMBL" id="JAKNCJ010000001">
    <property type="protein sequence ID" value="MCL6422099.1"/>
    <property type="molecule type" value="Genomic_DNA"/>
</dbReference>
<proteinExistence type="predicted"/>
<dbReference type="InterPro" id="IPR035931">
    <property type="entry name" value="YlxR-like_sf"/>
</dbReference>
<dbReference type="PANTHER" id="PTHR34215:SF1">
    <property type="entry name" value="YLXR DOMAIN-CONTAINING PROTEIN"/>
    <property type="match status" value="1"/>
</dbReference>
<evidence type="ECO:0000313" key="2">
    <source>
        <dbReference type="EMBL" id="MCL6422099.1"/>
    </source>
</evidence>
<evidence type="ECO:0000313" key="3">
    <source>
        <dbReference type="Proteomes" id="UP001203761"/>
    </source>
</evidence>
<name>A0ABT0QWS4_9MICO</name>
<dbReference type="RefSeq" id="WP_249736257.1">
    <property type="nucleotide sequence ID" value="NZ_JAKNCJ010000001.1"/>
</dbReference>
<gene>
    <name evidence="2" type="ORF">Bequi_01620</name>
</gene>
<sequence length="103" mass="10851">MPIAPSAPERTCVGCRKAAPRAQLLRIVRDPALDPEADASAPLRADPTATAPGRGAWIHPDAACLELALTRGGFARSFRGAVETGSLSQELEILLPTRNPGNR</sequence>
<protein>
    <submittedName>
        <fullName evidence="2">YlxR family protein</fullName>
    </submittedName>
</protein>
<dbReference type="InterPro" id="IPR007393">
    <property type="entry name" value="YlxR_dom"/>
</dbReference>
<organism evidence="2 3">
    <name type="scientific">Brachybacterium equifaecis</name>
    <dbReference type="NCBI Taxonomy" id="2910770"/>
    <lineage>
        <taxon>Bacteria</taxon>
        <taxon>Bacillati</taxon>
        <taxon>Actinomycetota</taxon>
        <taxon>Actinomycetes</taxon>
        <taxon>Micrococcales</taxon>
        <taxon>Dermabacteraceae</taxon>
        <taxon>Brachybacterium</taxon>
    </lineage>
</organism>
<dbReference type="Proteomes" id="UP001203761">
    <property type="component" value="Unassembled WGS sequence"/>
</dbReference>
<keyword evidence="3" id="KW-1185">Reference proteome</keyword>
<evidence type="ECO:0000259" key="1">
    <source>
        <dbReference type="Pfam" id="PF04296"/>
    </source>
</evidence>
<dbReference type="SUPFAM" id="SSF64376">
    <property type="entry name" value="YlxR-like"/>
    <property type="match status" value="1"/>
</dbReference>
<comment type="caution">
    <text evidence="2">The sequence shown here is derived from an EMBL/GenBank/DDBJ whole genome shotgun (WGS) entry which is preliminary data.</text>
</comment>
<dbReference type="PANTHER" id="PTHR34215">
    <property type="entry name" value="BLL0784 PROTEIN"/>
    <property type="match status" value="1"/>
</dbReference>
<dbReference type="Gene3D" id="3.30.1230.10">
    <property type="entry name" value="YlxR-like"/>
    <property type="match status" value="1"/>
</dbReference>
<accession>A0ABT0QWS4</accession>
<dbReference type="InterPro" id="IPR037465">
    <property type="entry name" value="YlxR"/>
</dbReference>
<dbReference type="Pfam" id="PF04296">
    <property type="entry name" value="YlxR"/>
    <property type="match status" value="1"/>
</dbReference>
<feature type="domain" description="YlxR" evidence="1">
    <location>
        <begin position="10"/>
        <end position="92"/>
    </location>
</feature>
<reference evidence="2" key="1">
    <citation type="submission" date="2022-02" db="EMBL/GenBank/DDBJ databases">
        <authorList>
            <person name="Lee M."/>
            <person name="Kim S.-J."/>
            <person name="Jung M.-Y."/>
        </authorList>
    </citation>
    <scope>NUCLEOTIDE SEQUENCE</scope>
    <source>
        <strain evidence="2">JHP9</strain>
    </source>
</reference>